<protein>
    <submittedName>
        <fullName evidence="1">Uncharacterized protein</fullName>
    </submittedName>
</protein>
<evidence type="ECO:0000313" key="2">
    <source>
        <dbReference type="Proteomes" id="UP000574369"/>
    </source>
</evidence>
<proteinExistence type="predicted"/>
<dbReference type="EMBL" id="JACHXO010000001">
    <property type="protein sequence ID" value="MBB3192716.1"/>
    <property type="molecule type" value="Genomic_DNA"/>
</dbReference>
<dbReference type="RefSeq" id="WP_088449592.1">
    <property type="nucleotide sequence ID" value="NZ_JACHXO010000001.1"/>
</dbReference>
<accession>A0ABR6GKT8</accession>
<evidence type="ECO:0000313" key="1">
    <source>
        <dbReference type="EMBL" id="MBB3192716.1"/>
    </source>
</evidence>
<reference evidence="1 2" key="1">
    <citation type="submission" date="2020-08" db="EMBL/GenBank/DDBJ databases">
        <title>Genomic Encyclopedia of Type Strains, Phase III (KMG-III): the genomes of soil and plant-associated and newly described type strains.</title>
        <authorList>
            <person name="Whitman W."/>
        </authorList>
    </citation>
    <scope>NUCLEOTIDE SEQUENCE [LARGE SCALE GENOMIC DNA]</scope>
    <source>
        <strain evidence="1 2">CECT 7247</strain>
    </source>
</reference>
<dbReference type="Proteomes" id="UP000574369">
    <property type="component" value="Unassembled WGS sequence"/>
</dbReference>
<keyword evidence="2" id="KW-1185">Reference proteome</keyword>
<name>A0ABR6GKT8_9BURK</name>
<sequence length="155" mass="17396">MTEGSRFLTPQLAQQAARAVQPAIESQLQRQEVSGLGVLHLVVLDPAVSPWEPQAAPRSLYEHSIGDRGRWDVDYADYARRKAALSWRHRMDSRRLQLLEPHRLTGDDALLWGGVYLDGIVVAASGAFPIWDECFSMMLAVQMRALAWEAAEQAR</sequence>
<comment type="caution">
    <text evidence="1">The sequence shown here is derived from an EMBL/GenBank/DDBJ whole genome shotgun (WGS) entry which is preliminary data.</text>
</comment>
<organism evidence="1 2">
    <name type="scientific">Roseateles terrae</name>
    <dbReference type="NCBI Taxonomy" id="431060"/>
    <lineage>
        <taxon>Bacteria</taxon>
        <taxon>Pseudomonadati</taxon>
        <taxon>Pseudomonadota</taxon>
        <taxon>Betaproteobacteria</taxon>
        <taxon>Burkholderiales</taxon>
        <taxon>Sphaerotilaceae</taxon>
        <taxon>Roseateles</taxon>
    </lineage>
</organism>
<gene>
    <name evidence="1" type="ORF">FHS28_000081</name>
</gene>